<proteinExistence type="predicted"/>
<dbReference type="KEGG" id="srhi:H9L12_00935"/>
<accession>A0A7G9SBM2</accession>
<dbReference type="Proteomes" id="UP000515955">
    <property type="component" value="Chromosome"/>
</dbReference>
<name>A0A7G9SBM2_9SPHN</name>
<sequence length="151" mass="17211">MMVVFRFIIAPLLIQTVGSCGEPPASRNDLPDGFTPKMVEHYERITSHRKPSVELIDAVEAQVARDRCVGDLKRWERLYSFGLDDRREVDETKVLFHYRQAGVYGFKAGRKVTKPAEWVNPDDRDYALAFGSFDRQSGNLVIDFCGQNLPS</sequence>
<dbReference type="AlphaFoldDB" id="A0A7G9SBM2"/>
<gene>
    <name evidence="1" type="ORF">H9L12_00935</name>
</gene>
<keyword evidence="2" id="KW-1185">Reference proteome</keyword>
<evidence type="ECO:0008006" key="3">
    <source>
        <dbReference type="Google" id="ProtNLM"/>
    </source>
</evidence>
<organism evidence="1 2">
    <name type="scientific">Sphingomonas rhizophila</name>
    <dbReference type="NCBI Taxonomy" id="2071607"/>
    <lineage>
        <taxon>Bacteria</taxon>
        <taxon>Pseudomonadati</taxon>
        <taxon>Pseudomonadota</taxon>
        <taxon>Alphaproteobacteria</taxon>
        <taxon>Sphingomonadales</taxon>
        <taxon>Sphingomonadaceae</taxon>
        <taxon>Sphingomonas</taxon>
    </lineage>
</organism>
<dbReference type="EMBL" id="CP060717">
    <property type="protein sequence ID" value="QNN65247.1"/>
    <property type="molecule type" value="Genomic_DNA"/>
</dbReference>
<dbReference type="PROSITE" id="PS51257">
    <property type="entry name" value="PROKAR_LIPOPROTEIN"/>
    <property type="match status" value="1"/>
</dbReference>
<reference evidence="1 2" key="1">
    <citation type="submission" date="2020-08" db="EMBL/GenBank/DDBJ databases">
        <title>Genome sequence of Sphingomonas rhizophila KACC 19189T.</title>
        <authorList>
            <person name="Hyun D.-W."/>
            <person name="Bae J.-W."/>
        </authorList>
    </citation>
    <scope>NUCLEOTIDE SEQUENCE [LARGE SCALE GENOMIC DNA]</scope>
    <source>
        <strain evidence="1 2">KACC 19189</strain>
    </source>
</reference>
<protein>
    <recommendedName>
        <fullName evidence="3">Lipoprotein</fullName>
    </recommendedName>
</protein>
<evidence type="ECO:0000313" key="1">
    <source>
        <dbReference type="EMBL" id="QNN65247.1"/>
    </source>
</evidence>
<dbReference type="RefSeq" id="WP_187542240.1">
    <property type="nucleotide sequence ID" value="NZ_CP060717.1"/>
</dbReference>
<evidence type="ECO:0000313" key="2">
    <source>
        <dbReference type="Proteomes" id="UP000515955"/>
    </source>
</evidence>